<comment type="caution">
    <text evidence="3">The sequence shown here is derived from an EMBL/GenBank/DDBJ whole genome shotgun (WGS) entry which is preliminary data.</text>
</comment>
<feature type="compositionally biased region" description="Polar residues" evidence="1">
    <location>
        <begin position="79"/>
        <end position="89"/>
    </location>
</feature>
<feature type="compositionally biased region" description="Basic and acidic residues" evidence="1">
    <location>
        <begin position="225"/>
        <end position="235"/>
    </location>
</feature>
<accession>A0AAE0WFZ0</accession>
<protein>
    <recommendedName>
        <fullName evidence="2">DC-UbP/UBTD2 N-terminal domain-containing protein</fullName>
    </recommendedName>
</protein>
<feature type="region of interest" description="Disordered" evidence="1">
    <location>
        <begin position="1"/>
        <end position="89"/>
    </location>
</feature>
<dbReference type="Pfam" id="PF16455">
    <property type="entry name" value="UBD"/>
    <property type="match status" value="1"/>
</dbReference>
<reference evidence="3" key="1">
    <citation type="submission" date="2023-07" db="EMBL/GenBank/DDBJ databases">
        <title>Black Yeasts Isolated from many extreme environments.</title>
        <authorList>
            <person name="Coleine C."/>
            <person name="Stajich J.E."/>
            <person name="Selbmann L."/>
        </authorList>
    </citation>
    <scope>NUCLEOTIDE SEQUENCE</scope>
    <source>
        <strain evidence="3">CCFEE 5485</strain>
    </source>
</reference>
<dbReference type="Gene3D" id="1.20.225.20">
    <property type="entry name" value="Ub domain-containing protein, DC-UbP/UBTD2, N-terminal domain"/>
    <property type="match status" value="1"/>
</dbReference>
<dbReference type="InterPro" id="IPR039869">
    <property type="entry name" value="UBTD1/2"/>
</dbReference>
<name>A0AAE0WFZ0_9PEZI</name>
<feature type="domain" description="DC-UbP/UBTD2 N-terminal" evidence="2">
    <location>
        <begin position="90"/>
        <end position="190"/>
    </location>
</feature>
<evidence type="ECO:0000313" key="4">
    <source>
        <dbReference type="Proteomes" id="UP001274830"/>
    </source>
</evidence>
<keyword evidence="4" id="KW-1185">Reference proteome</keyword>
<evidence type="ECO:0000313" key="3">
    <source>
        <dbReference type="EMBL" id="KAK3672329.1"/>
    </source>
</evidence>
<evidence type="ECO:0000256" key="1">
    <source>
        <dbReference type="SAM" id="MobiDB-lite"/>
    </source>
</evidence>
<feature type="region of interest" description="Disordered" evidence="1">
    <location>
        <begin position="191"/>
        <end position="235"/>
    </location>
</feature>
<dbReference type="InterPro" id="IPR038169">
    <property type="entry name" value="DC-UbP/UBTD2_N_sf"/>
</dbReference>
<dbReference type="InterPro" id="IPR032752">
    <property type="entry name" value="DC-UbP/UBTD2_N"/>
</dbReference>
<dbReference type="Proteomes" id="UP001274830">
    <property type="component" value="Unassembled WGS sequence"/>
</dbReference>
<dbReference type="PANTHER" id="PTHR13609">
    <property type="entry name" value="UBIQUITIN DOMAIN CONTAINING 1 PROTEIN-RELATED"/>
    <property type="match status" value="1"/>
</dbReference>
<feature type="compositionally biased region" description="Acidic residues" evidence="1">
    <location>
        <begin position="191"/>
        <end position="213"/>
    </location>
</feature>
<evidence type="ECO:0000259" key="2">
    <source>
        <dbReference type="Pfam" id="PF16455"/>
    </source>
</evidence>
<gene>
    <name evidence="3" type="ORF">LTR78_007869</name>
</gene>
<organism evidence="3 4">
    <name type="scientific">Recurvomyces mirabilis</name>
    <dbReference type="NCBI Taxonomy" id="574656"/>
    <lineage>
        <taxon>Eukaryota</taxon>
        <taxon>Fungi</taxon>
        <taxon>Dikarya</taxon>
        <taxon>Ascomycota</taxon>
        <taxon>Pezizomycotina</taxon>
        <taxon>Dothideomycetes</taxon>
        <taxon>Dothideomycetidae</taxon>
        <taxon>Mycosphaerellales</taxon>
        <taxon>Teratosphaeriaceae</taxon>
        <taxon>Recurvomyces</taxon>
    </lineage>
</organism>
<dbReference type="AlphaFoldDB" id="A0AAE0WFZ0"/>
<dbReference type="EMBL" id="JAUTXT010000034">
    <property type="protein sequence ID" value="KAK3672329.1"/>
    <property type="molecule type" value="Genomic_DNA"/>
</dbReference>
<proteinExistence type="predicted"/>
<sequence length="311" mass="34119">MGCCQSAEAHDNGQGPSNAGNNARPVALNHANHSSSQAAINRPHHVARSLSEAGASTRPSTPPPQVSDDRLNKPLRSPSPIQTSPTTFLQYPAPWSRSRLDKQREEFFETRVTGDAQAWIAVRRVCELLREDQIADAQAVLDASGLTCPRGRVVRARGKERRHGGIYDGTGKLYEIPEWVVRDPQDTIEDTATEKDEADAVAGVEDDDTDDDDFKSAGSPMASPRQEKGKGRARSLGREIKVRCRLSDRSEDLIVKFQEKEPASVVVERIRDIVGDKRVQLMFCGKPVGSDAPLLGLNGWKEGMVINTFIS</sequence>